<organism evidence="3 4">
    <name type="scientific">Marchantia polymorpha subsp. ruderalis</name>
    <dbReference type="NCBI Taxonomy" id="1480154"/>
    <lineage>
        <taxon>Eukaryota</taxon>
        <taxon>Viridiplantae</taxon>
        <taxon>Streptophyta</taxon>
        <taxon>Embryophyta</taxon>
        <taxon>Marchantiophyta</taxon>
        <taxon>Marchantiopsida</taxon>
        <taxon>Marchantiidae</taxon>
        <taxon>Marchantiales</taxon>
        <taxon>Marchantiaceae</taxon>
        <taxon>Marchantia</taxon>
    </lineage>
</organism>
<evidence type="ECO:0000313" key="2">
    <source>
        <dbReference type="EMBL" id="BBN14652.1"/>
    </source>
</evidence>
<evidence type="ECO:0000313" key="5">
    <source>
        <dbReference type="Proteomes" id="UP001162541"/>
    </source>
</evidence>
<proteinExistence type="predicted"/>
<dbReference type="Proteomes" id="UP000077202">
    <property type="component" value="Unassembled WGS sequence"/>
</dbReference>
<reference evidence="3 4" key="1">
    <citation type="submission" date="2016-03" db="EMBL/GenBank/DDBJ databases">
        <title>Mechanisms controlling the formation of the plant cell surface in tip-growing cells are functionally conserved among land plants.</title>
        <authorList>
            <person name="Honkanen S."/>
            <person name="Jones V.A."/>
            <person name="Morieri G."/>
            <person name="Champion C."/>
            <person name="Hetherington A.J."/>
            <person name="Kelly S."/>
            <person name="Saint-Marcoux D."/>
            <person name="Proust H."/>
            <person name="Prescott H."/>
            <person name="Dolan L."/>
        </authorList>
    </citation>
    <scope>NUCLEOTIDE SEQUENCE [LARGE SCALE GENOMIC DNA]</scope>
    <source>
        <strain evidence="4">cv. Tak-1 and cv. Tak-2</strain>
        <tissue evidence="3">Whole gametophyte</tissue>
    </source>
</reference>
<name>A0A176VHY0_MARPO</name>
<dbReference type="Proteomes" id="UP001162541">
    <property type="component" value="Chromosome 6"/>
</dbReference>
<evidence type="ECO:0008006" key="6">
    <source>
        <dbReference type="Google" id="ProtNLM"/>
    </source>
</evidence>
<reference evidence="2" key="2">
    <citation type="journal article" date="2019" name="Curr. Biol.">
        <title>Chromatin organization in early land plants reveals an ancestral association between H3K27me3, transposons, and constitutive heterochromatin.</title>
        <authorList>
            <person name="Montgomery S.A."/>
            <person name="Tanizawa Y."/>
            <person name="Galik B."/>
            <person name="Wang N."/>
            <person name="Ito T."/>
            <person name="Mochizuki T."/>
            <person name="Akimcheva S."/>
            <person name="Bowman J."/>
            <person name="Cognat V."/>
            <person name="Drouard L."/>
            <person name="Ekker H."/>
            <person name="Houng S."/>
            <person name="Kohchi T."/>
            <person name="Lin S."/>
            <person name="Liu L.D."/>
            <person name="Nakamura Y."/>
            <person name="Valeeva L.R."/>
            <person name="Shakirov E.V."/>
            <person name="Shippen D.E."/>
            <person name="Wei W."/>
            <person name="Yagura M."/>
            <person name="Yamaoka S."/>
            <person name="Yamato K.T."/>
            <person name="Liu C."/>
            <person name="Berger F."/>
        </authorList>
    </citation>
    <scope>NUCLEOTIDE SEQUENCE [LARGE SCALE GENOMIC DNA]</scope>
    <source>
        <strain evidence="2">Tak-1</strain>
    </source>
</reference>
<evidence type="ECO:0000313" key="4">
    <source>
        <dbReference type="Proteomes" id="UP000077202"/>
    </source>
</evidence>
<evidence type="ECO:0000256" key="1">
    <source>
        <dbReference type="SAM" id="SignalP"/>
    </source>
</evidence>
<dbReference type="NCBIfam" id="TIGR03492">
    <property type="entry name" value="lipid-A-disaccharide synthase-related protein"/>
    <property type="match status" value="1"/>
</dbReference>
<sequence>MEHAITLTRCFVLPFIATQSRAGCTALVPNAPSAPGVGRSSASIRCEAISNFLRLPCKRSASGPAPLQSRSIHPISGPCCSASASSIVAEEKIEFEDNKQHTNEGIMHVLFLSNGHGEDTIAVSVLKELMFVAEERGKQVNAVALPLVGVGSAYSRDGIEIVGPSKIMPSGGFIYMDVLQLFGDMRAGLLSLTIEQWRAIVQWLDNTPYSFIIAVGDIFPLALAWLASIHSRRNNNRILQYAFVGTAKSEFYIQDDPDDIKATRKRFHVESLLGGVYLPWERAIMADANCRLVAPRDGFTAEVLKKNLPSYAQAKVYDLGNPMMDGLEPSGALNFLENSEDGHFVTILPGSRAPEVYSNWTLLLKASDEVMSKLYPKVVVYITPIVPSLEPGPFYDSLVEAGWEPYWSLSEHLHSCHAANATCVKEHRNRAELWPANNGLCILQFHKDNAVMLLFRGGFNEASHWAETAMAMAGTGTEQLVGLGKPVFTLPGDGPQFTYAFAEAQSRLLGKSIFLCSGPQSLAMKLSEVLADKASLTAFVENGHKRMGNSGGSRRIAEHIFNIMHRTLT</sequence>
<dbReference type="PANTHER" id="PTHR39517:SF1">
    <property type="entry name" value="LIPID-A-DISACCHARIDE SYNTHASE"/>
    <property type="match status" value="1"/>
</dbReference>
<feature type="signal peptide" evidence="1">
    <location>
        <begin position="1"/>
        <end position="22"/>
    </location>
</feature>
<dbReference type="PANTHER" id="PTHR39517">
    <property type="entry name" value="SLL0192 PROTEIN"/>
    <property type="match status" value="1"/>
</dbReference>
<dbReference type="AlphaFoldDB" id="A0A176VHY0"/>
<gene>
    <name evidence="3" type="ORF">AXG93_4698s1310</name>
    <name evidence="2" type="ORF">Mp_6g13300</name>
</gene>
<dbReference type="EMBL" id="LVLJ01003604">
    <property type="protein sequence ID" value="OAE20480.1"/>
    <property type="molecule type" value="Genomic_DNA"/>
</dbReference>
<dbReference type="EMBL" id="AP019871">
    <property type="protein sequence ID" value="BBN14652.1"/>
    <property type="molecule type" value="Genomic_DNA"/>
</dbReference>
<protein>
    <recommendedName>
        <fullName evidence="6">Lipid-A-disaccharide synthase</fullName>
    </recommendedName>
</protein>
<accession>A0A176VHY0</accession>
<keyword evidence="4" id="KW-1185">Reference proteome</keyword>
<evidence type="ECO:0000313" key="3">
    <source>
        <dbReference type="EMBL" id="OAE20480.1"/>
    </source>
</evidence>
<feature type="chain" id="PRO_5042333697" description="Lipid-A-disaccharide synthase" evidence="1">
    <location>
        <begin position="23"/>
        <end position="569"/>
    </location>
</feature>
<reference evidence="5" key="3">
    <citation type="journal article" date="2020" name="Curr. Biol.">
        <title>Chromatin organization in early land plants reveals an ancestral association between H3K27me3, transposons, and constitutive heterochromatin.</title>
        <authorList>
            <person name="Montgomery S.A."/>
            <person name="Tanizawa Y."/>
            <person name="Galik B."/>
            <person name="Wang N."/>
            <person name="Ito T."/>
            <person name="Mochizuki T."/>
            <person name="Akimcheva S."/>
            <person name="Bowman J.L."/>
            <person name="Cognat V."/>
            <person name="Marechal-Drouard L."/>
            <person name="Ekker H."/>
            <person name="Hong S.F."/>
            <person name="Kohchi T."/>
            <person name="Lin S.S."/>
            <person name="Liu L.D."/>
            <person name="Nakamura Y."/>
            <person name="Valeeva L.R."/>
            <person name="Shakirov E.V."/>
            <person name="Shippen D.E."/>
            <person name="Wei W.L."/>
            <person name="Yagura M."/>
            <person name="Yamaoka S."/>
            <person name="Yamato K.T."/>
            <person name="Liu C."/>
            <person name="Berger F."/>
        </authorList>
    </citation>
    <scope>NUCLEOTIDE SEQUENCE [LARGE SCALE GENOMIC DNA]</scope>
    <source>
        <strain evidence="5">Tak-1</strain>
    </source>
</reference>
<dbReference type="InterPro" id="IPR019994">
    <property type="entry name" value="Lipid-A-disac_synthase-rel_put"/>
</dbReference>
<keyword evidence="1" id="KW-0732">Signal</keyword>